<evidence type="ECO:0000256" key="1">
    <source>
        <dbReference type="SAM" id="Phobius"/>
    </source>
</evidence>
<feature type="transmembrane region" description="Helical" evidence="1">
    <location>
        <begin position="141"/>
        <end position="162"/>
    </location>
</feature>
<dbReference type="KEGG" id="rti:DC20_08380"/>
<gene>
    <name evidence="2" type="ORF">DC20_08380</name>
</gene>
<dbReference type="Pfam" id="PF18940">
    <property type="entry name" value="DUF5687"/>
    <property type="match status" value="1"/>
</dbReference>
<organism evidence="2 3">
    <name type="scientific">Rufibacter tibetensis</name>
    <dbReference type="NCBI Taxonomy" id="512763"/>
    <lineage>
        <taxon>Bacteria</taxon>
        <taxon>Pseudomonadati</taxon>
        <taxon>Bacteroidota</taxon>
        <taxon>Cytophagia</taxon>
        <taxon>Cytophagales</taxon>
        <taxon>Hymenobacteraceae</taxon>
        <taxon>Rufibacter</taxon>
    </lineage>
</organism>
<feature type="transmembrane region" description="Helical" evidence="1">
    <location>
        <begin position="281"/>
        <end position="299"/>
    </location>
</feature>
<keyword evidence="3" id="KW-1185">Reference proteome</keyword>
<feature type="transmembrane region" description="Helical" evidence="1">
    <location>
        <begin position="171"/>
        <end position="189"/>
    </location>
</feature>
<reference evidence="2 3" key="1">
    <citation type="submission" date="2015-08" db="EMBL/GenBank/DDBJ databases">
        <title>Complete genome sequence of Rufibacter tibetensis strain 1351t, a radiation-resistant bacterium from tibet plateau.</title>
        <authorList>
            <person name="Dai J."/>
        </authorList>
    </citation>
    <scope>NUCLEOTIDE SEQUENCE [LARGE SCALE GENOMIC DNA]</scope>
    <source>
        <strain evidence="2 3">1351</strain>
    </source>
</reference>
<proteinExistence type="predicted"/>
<sequence length="495" mass="56254">MIRLLLSHQWKEATRSSVWQKNLAINLVLGFFMLFMLLYVVVLSLFMDKIITELLPDRDPVEVINGVLLYYFLVDLALRFFMQELPVLGIQPYLHLPVGKGKLVHFVLWKSITSLFNFLPLLLFIPFALKVLPDVYEMGGAWLWVIGLFLLTLVNNFLTLYFKRQLVEKPLATLGFLLAMVALAMLDYLDYISLGKASGVFFNALGNNPIWVLVPVALLVGIYLVNYRFLIAHTYPEEMRIRKQSKVGDSAEIGFLQRFGELGTLIGLELKLILRHKRPKSTTMMSILFLAYGFMFYTSKGYTNGFAMLIFPGVFMTGFMMLSYGQFVPGWQSAHFDALLTKRLSPYTFYLAKFWMFVPGCTAAYLITLLYGFMPGIGGKIMLINTACFLYNIGVNTFVVLYLSTYNKKRIDLSKSASFNWQGVGASQFIMMLPALLLPILIYLPFGLMGNPWWGIAAMGLVGVLGFIFHKQLLGVVVKRFQQEKYAIAAGFRQA</sequence>
<dbReference type="Proteomes" id="UP000061382">
    <property type="component" value="Chromosome"/>
</dbReference>
<dbReference type="AlphaFoldDB" id="A0A0P0CP38"/>
<feature type="transmembrane region" description="Helical" evidence="1">
    <location>
        <begin position="424"/>
        <end position="446"/>
    </location>
</feature>
<feature type="transmembrane region" description="Helical" evidence="1">
    <location>
        <begin position="452"/>
        <end position="470"/>
    </location>
</feature>
<dbReference type="OrthoDB" id="1014144at2"/>
<evidence type="ECO:0000313" key="3">
    <source>
        <dbReference type="Proteomes" id="UP000061382"/>
    </source>
</evidence>
<feature type="transmembrane region" description="Helical" evidence="1">
    <location>
        <begin position="23"/>
        <end position="43"/>
    </location>
</feature>
<evidence type="ECO:0000313" key="2">
    <source>
        <dbReference type="EMBL" id="ALI98987.1"/>
    </source>
</evidence>
<dbReference type="RefSeq" id="WP_062543418.1">
    <property type="nucleotide sequence ID" value="NZ_CP012643.1"/>
</dbReference>
<feature type="transmembrane region" description="Helical" evidence="1">
    <location>
        <begin position="209"/>
        <end position="230"/>
    </location>
</feature>
<keyword evidence="1" id="KW-1133">Transmembrane helix</keyword>
<keyword evidence="1" id="KW-0472">Membrane</keyword>
<dbReference type="EMBL" id="CP012643">
    <property type="protein sequence ID" value="ALI98987.1"/>
    <property type="molecule type" value="Genomic_DNA"/>
</dbReference>
<protein>
    <submittedName>
        <fullName evidence="2">Uncharacterized protein</fullName>
    </submittedName>
</protein>
<feature type="transmembrane region" description="Helical" evidence="1">
    <location>
        <begin position="383"/>
        <end position="403"/>
    </location>
</feature>
<feature type="transmembrane region" description="Helical" evidence="1">
    <location>
        <begin position="103"/>
        <end position="129"/>
    </location>
</feature>
<feature type="transmembrane region" description="Helical" evidence="1">
    <location>
        <begin position="349"/>
        <end position="371"/>
    </location>
</feature>
<name>A0A0P0CP38_9BACT</name>
<accession>A0A0P0CP38</accession>
<keyword evidence="1" id="KW-0812">Transmembrane</keyword>
<dbReference type="PATRIC" id="fig|512763.3.peg.1845"/>
<dbReference type="InterPro" id="IPR043742">
    <property type="entry name" value="DUF5687"/>
</dbReference>
<feature type="transmembrane region" description="Helical" evidence="1">
    <location>
        <begin position="63"/>
        <end position="82"/>
    </location>
</feature>
<dbReference type="STRING" id="512763.DC20_08380"/>
<feature type="transmembrane region" description="Helical" evidence="1">
    <location>
        <begin position="305"/>
        <end position="328"/>
    </location>
</feature>